<reference evidence="3 4" key="1">
    <citation type="submission" date="2016-10" db="EMBL/GenBank/DDBJ databases">
        <authorList>
            <person name="de Groot N.N."/>
        </authorList>
    </citation>
    <scope>NUCLEOTIDE SEQUENCE [LARGE SCALE GENOMIC DNA]</scope>
    <source>
        <strain evidence="3 4">DSM 17073</strain>
    </source>
</reference>
<protein>
    <submittedName>
        <fullName evidence="3">Uncharacterized protein</fullName>
    </submittedName>
</protein>
<dbReference type="STRING" id="306540.SAMN05421839_12334"/>
<dbReference type="OrthoDB" id="1924966at2"/>
<reference evidence="2 5" key="2">
    <citation type="submission" date="2019-07" db="EMBL/GenBank/DDBJ databases">
        <title>Whole genome shotgun sequence of Halolactibacillus halophilus NBRC 100868.</title>
        <authorList>
            <person name="Hosoyama A."/>
            <person name="Uohara A."/>
            <person name="Ohji S."/>
            <person name="Ichikawa N."/>
        </authorList>
    </citation>
    <scope>NUCLEOTIDE SEQUENCE [LARGE SCALE GENOMIC DNA]</scope>
    <source>
        <strain evidence="2 5">NBRC 100868</strain>
    </source>
</reference>
<dbReference type="EMBL" id="BJWI01000018">
    <property type="protein sequence ID" value="GEM01883.1"/>
    <property type="molecule type" value="Genomic_DNA"/>
</dbReference>
<dbReference type="RefSeq" id="WP_089832503.1">
    <property type="nucleotide sequence ID" value="NZ_BJWI01000018.1"/>
</dbReference>
<sequence length="91" mass="10107">MTTNKQNDITLLTESSKELIEVWEDVIDIRDLVLAIMITVTLTMTLYALAPDQAPFPLIFGLVGALLGFSLSIFLIKPKRTVTLIKSKGEK</sequence>
<feature type="transmembrane region" description="Helical" evidence="1">
    <location>
        <begin position="56"/>
        <end position="76"/>
    </location>
</feature>
<evidence type="ECO:0000313" key="3">
    <source>
        <dbReference type="EMBL" id="SFP48248.1"/>
    </source>
</evidence>
<dbReference type="Proteomes" id="UP000242243">
    <property type="component" value="Unassembled WGS sequence"/>
</dbReference>
<gene>
    <name evidence="2" type="ORF">HHA03_14150</name>
    <name evidence="3" type="ORF">SAMN05421839_12334</name>
</gene>
<keyword evidence="1" id="KW-1133">Transmembrane helix</keyword>
<dbReference type="EMBL" id="FOXC01000023">
    <property type="protein sequence ID" value="SFP48248.1"/>
    <property type="molecule type" value="Genomic_DNA"/>
</dbReference>
<accession>A0A1I5QPL0</accession>
<evidence type="ECO:0000256" key="1">
    <source>
        <dbReference type="SAM" id="Phobius"/>
    </source>
</evidence>
<dbReference type="Proteomes" id="UP000321547">
    <property type="component" value="Unassembled WGS sequence"/>
</dbReference>
<proteinExistence type="predicted"/>
<name>A0A1I5QPL0_9BACI</name>
<organism evidence="3 4">
    <name type="scientific">Halolactibacillus halophilus</name>
    <dbReference type="NCBI Taxonomy" id="306540"/>
    <lineage>
        <taxon>Bacteria</taxon>
        <taxon>Bacillati</taxon>
        <taxon>Bacillota</taxon>
        <taxon>Bacilli</taxon>
        <taxon>Bacillales</taxon>
        <taxon>Bacillaceae</taxon>
        <taxon>Halolactibacillus</taxon>
    </lineage>
</organism>
<keyword evidence="5" id="KW-1185">Reference proteome</keyword>
<dbReference type="AlphaFoldDB" id="A0A1I5QPL0"/>
<evidence type="ECO:0000313" key="5">
    <source>
        <dbReference type="Proteomes" id="UP000321547"/>
    </source>
</evidence>
<evidence type="ECO:0000313" key="4">
    <source>
        <dbReference type="Proteomes" id="UP000242243"/>
    </source>
</evidence>
<evidence type="ECO:0000313" key="2">
    <source>
        <dbReference type="EMBL" id="GEM01883.1"/>
    </source>
</evidence>
<feature type="transmembrane region" description="Helical" evidence="1">
    <location>
        <begin position="32"/>
        <end position="50"/>
    </location>
</feature>
<keyword evidence="1" id="KW-0472">Membrane</keyword>
<keyword evidence="1" id="KW-0812">Transmembrane</keyword>